<sequence length="119" mass="13841">MWIVETTDLFAEWLREQDRAMQLDVLAALNLLKQEGPHLGRPHVDTLYGSKIPNMKELRVQSNGRPVRGFFVFDPMRKAIVLCAGNKEGADEKRFYKTMIKTAENEYHRHLDQLKRSGK</sequence>
<dbReference type="Proteomes" id="UP000319411">
    <property type="component" value="Plasmid unnamed2"/>
</dbReference>
<gene>
    <name evidence="1" type="ORF">D8B20_21105</name>
</gene>
<keyword evidence="1" id="KW-0614">Plasmid</keyword>
<dbReference type="InterPro" id="IPR009241">
    <property type="entry name" value="HigB-like"/>
</dbReference>
<accession>A0A518XJR4</accession>
<evidence type="ECO:0000313" key="2">
    <source>
        <dbReference type="Proteomes" id="UP000319411"/>
    </source>
</evidence>
<name>A0A518XJR4_9GAMM</name>
<dbReference type="RefSeq" id="WP_065647947.1">
    <property type="nucleotide sequence ID" value="NZ_CP032704.1"/>
</dbReference>
<organism evidence="1 2">
    <name type="scientific">Candidatus Pantoea soli</name>
    <dbReference type="NCBI Taxonomy" id="3098669"/>
    <lineage>
        <taxon>Bacteria</taxon>
        <taxon>Pseudomonadati</taxon>
        <taxon>Pseudomonadota</taxon>
        <taxon>Gammaproteobacteria</taxon>
        <taxon>Enterobacterales</taxon>
        <taxon>Erwiniaceae</taxon>
        <taxon>Pantoea</taxon>
    </lineage>
</organism>
<proteinExistence type="predicted"/>
<dbReference type="EMBL" id="CP032704">
    <property type="protein sequence ID" value="QDY44420.1"/>
    <property type="molecule type" value="Genomic_DNA"/>
</dbReference>
<evidence type="ECO:0000313" key="1">
    <source>
        <dbReference type="EMBL" id="QDY44420.1"/>
    </source>
</evidence>
<protein>
    <submittedName>
        <fullName evidence="1">Diaminopimelate decarboxylase</fullName>
    </submittedName>
</protein>
<reference evidence="1 2" key="1">
    <citation type="submission" date="2018-10" db="EMBL/GenBank/DDBJ databases">
        <title>Genome Sequencing of Pantoea dispersa DSM 32899.</title>
        <authorList>
            <person name="Nawrath M."/>
            <person name="Ottenheim C."/>
            <person name="Wilm A."/>
            <person name="Zimmermann W."/>
            <person name="Wu J.C."/>
        </authorList>
    </citation>
    <scope>NUCLEOTIDE SEQUENCE [LARGE SCALE GENOMIC DNA]</scope>
    <source>
        <strain evidence="1 2">DSM 32899</strain>
        <plasmid evidence="1 2">unnamed2</plasmid>
    </source>
</reference>
<dbReference type="OrthoDB" id="330810at2"/>
<keyword evidence="2" id="KW-1185">Reference proteome</keyword>
<dbReference type="Pfam" id="PF05973">
    <property type="entry name" value="Gp49"/>
    <property type="match status" value="1"/>
</dbReference>
<dbReference type="KEGG" id="pdis:D8B20_21105"/>
<dbReference type="AlphaFoldDB" id="A0A518XJR4"/>
<geneLocation type="plasmid" evidence="1 2">
    <name>unnamed2</name>
</geneLocation>